<evidence type="ECO:0000313" key="2">
    <source>
        <dbReference type="Proteomes" id="UP000054018"/>
    </source>
</evidence>
<dbReference type="Proteomes" id="UP000054018">
    <property type="component" value="Unassembled WGS sequence"/>
</dbReference>
<accession>A0A0C9YZD7</accession>
<reference evidence="1 2" key="1">
    <citation type="submission" date="2014-04" db="EMBL/GenBank/DDBJ databases">
        <authorList>
            <consortium name="DOE Joint Genome Institute"/>
            <person name="Kuo A."/>
            <person name="Kohler A."/>
            <person name="Costa M.D."/>
            <person name="Nagy L.G."/>
            <person name="Floudas D."/>
            <person name="Copeland A."/>
            <person name="Barry K.W."/>
            <person name="Cichocki N."/>
            <person name="Veneault-Fourrey C."/>
            <person name="LaButti K."/>
            <person name="Lindquist E.A."/>
            <person name="Lipzen A."/>
            <person name="Lundell T."/>
            <person name="Morin E."/>
            <person name="Murat C."/>
            <person name="Sun H."/>
            <person name="Tunlid A."/>
            <person name="Henrissat B."/>
            <person name="Grigoriev I.V."/>
            <person name="Hibbett D.S."/>
            <person name="Martin F."/>
            <person name="Nordberg H.P."/>
            <person name="Cantor M.N."/>
            <person name="Hua S.X."/>
        </authorList>
    </citation>
    <scope>NUCLEOTIDE SEQUENCE [LARGE SCALE GENOMIC DNA]</scope>
    <source>
        <strain evidence="1 2">441</strain>
    </source>
</reference>
<dbReference type="HOGENOM" id="CLU_2172050_0_0_1"/>
<protein>
    <submittedName>
        <fullName evidence="1">Uncharacterized protein</fullName>
    </submittedName>
</protein>
<sequence length="110" mass="12488">MQESQAQMARECSQMRSVHLLSMIKGPWAYQQPKDCQETVKNANLWVLSMTQYCLYDSGLTVDRPAGMPLEWRELGREGGRTHARLVTASTGCRHATWFLLFKKGNSHGS</sequence>
<reference evidence="2" key="2">
    <citation type="submission" date="2015-01" db="EMBL/GenBank/DDBJ databases">
        <title>Evolutionary Origins and Diversification of the Mycorrhizal Mutualists.</title>
        <authorList>
            <consortium name="DOE Joint Genome Institute"/>
            <consortium name="Mycorrhizal Genomics Consortium"/>
            <person name="Kohler A."/>
            <person name="Kuo A."/>
            <person name="Nagy L.G."/>
            <person name="Floudas D."/>
            <person name="Copeland A."/>
            <person name="Barry K.W."/>
            <person name="Cichocki N."/>
            <person name="Veneault-Fourrey C."/>
            <person name="LaButti K."/>
            <person name="Lindquist E.A."/>
            <person name="Lipzen A."/>
            <person name="Lundell T."/>
            <person name="Morin E."/>
            <person name="Murat C."/>
            <person name="Riley R."/>
            <person name="Ohm R."/>
            <person name="Sun H."/>
            <person name="Tunlid A."/>
            <person name="Henrissat B."/>
            <person name="Grigoriev I.V."/>
            <person name="Hibbett D.S."/>
            <person name="Martin F."/>
        </authorList>
    </citation>
    <scope>NUCLEOTIDE SEQUENCE [LARGE SCALE GENOMIC DNA]</scope>
    <source>
        <strain evidence="2">441</strain>
    </source>
</reference>
<gene>
    <name evidence="1" type="ORF">PISMIDRAFT_513988</name>
</gene>
<dbReference type="EMBL" id="KN833743">
    <property type="protein sequence ID" value="KIK22141.1"/>
    <property type="molecule type" value="Genomic_DNA"/>
</dbReference>
<proteinExistence type="predicted"/>
<organism evidence="1 2">
    <name type="scientific">Pisolithus microcarpus 441</name>
    <dbReference type="NCBI Taxonomy" id="765257"/>
    <lineage>
        <taxon>Eukaryota</taxon>
        <taxon>Fungi</taxon>
        <taxon>Dikarya</taxon>
        <taxon>Basidiomycota</taxon>
        <taxon>Agaricomycotina</taxon>
        <taxon>Agaricomycetes</taxon>
        <taxon>Agaricomycetidae</taxon>
        <taxon>Boletales</taxon>
        <taxon>Sclerodermatineae</taxon>
        <taxon>Pisolithaceae</taxon>
        <taxon>Pisolithus</taxon>
    </lineage>
</organism>
<evidence type="ECO:0000313" key="1">
    <source>
        <dbReference type="EMBL" id="KIK22141.1"/>
    </source>
</evidence>
<dbReference type="AlphaFoldDB" id="A0A0C9YZD7"/>
<keyword evidence="2" id="KW-1185">Reference proteome</keyword>
<name>A0A0C9YZD7_9AGAM</name>